<gene>
    <name evidence="1" type="ORF">E2C01_098044</name>
</gene>
<evidence type="ECO:0000313" key="2">
    <source>
        <dbReference type="Proteomes" id="UP000324222"/>
    </source>
</evidence>
<proteinExistence type="predicted"/>
<name>A0A5B7K626_PORTR</name>
<comment type="caution">
    <text evidence="1">The sequence shown here is derived from an EMBL/GenBank/DDBJ whole genome shotgun (WGS) entry which is preliminary data.</text>
</comment>
<sequence>MVVRCRFNDLWEPGLASETKSTAAWELGLRRR</sequence>
<dbReference type="Proteomes" id="UP000324222">
    <property type="component" value="Unassembled WGS sequence"/>
</dbReference>
<protein>
    <submittedName>
        <fullName evidence="1">Uncharacterized protein</fullName>
    </submittedName>
</protein>
<evidence type="ECO:0000313" key="1">
    <source>
        <dbReference type="EMBL" id="MPD02460.1"/>
    </source>
</evidence>
<accession>A0A5B7K626</accession>
<organism evidence="1 2">
    <name type="scientific">Portunus trituberculatus</name>
    <name type="common">Swimming crab</name>
    <name type="synonym">Neptunus trituberculatus</name>
    <dbReference type="NCBI Taxonomy" id="210409"/>
    <lineage>
        <taxon>Eukaryota</taxon>
        <taxon>Metazoa</taxon>
        <taxon>Ecdysozoa</taxon>
        <taxon>Arthropoda</taxon>
        <taxon>Crustacea</taxon>
        <taxon>Multicrustacea</taxon>
        <taxon>Malacostraca</taxon>
        <taxon>Eumalacostraca</taxon>
        <taxon>Eucarida</taxon>
        <taxon>Decapoda</taxon>
        <taxon>Pleocyemata</taxon>
        <taxon>Brachyura</taxon>
        <taxon>Eubrachyura</taxon>
        <taxon>Portunoidea</taxon>
        <taxon>Portunidae</taxon>
        <taxon>Portuninae</taxon>
        <taxon>Portunus</taxon>
    </lineage>
</organism>
<dbReference type="EMBL" id="VSRR010131512">
    <property type="protein sequence ID" value="MPD02460.1"/>
    <property type="molecule type" value="Genomic_DNA"/>
</dbReference>
<reference evidence="1 2" key="1">
    <citation type="submission" date="2019-05" db="EMBL/GenBank/DDBJ databases">
        <title>Another draft genome of Portunus trituberculatus and its Hox gene families provides insights of decapod evolution.</title>
        <authorList>
            <person name="Jeong J.-H."/>
            <person name="Song I."/>
            <person name="Kim S."/>
            <person name="Choi T."/>
            <person name="Kim D."/>
            <person name="Ryu S."/>
            <person name="Kim W."/>
        </authorList>
    </citation>
    <scope>NUCLEOTIDE SEQUENCE [LARGE SCALE GENOMIC DNA]</scope>
    <source>
        <tissue evidence="1">Muscle</tissue>
    </source>
</reference>
<keyword evidence="2" id="KW-1185">Reference proteome</keyword>
<dbReference type="AlphaFoldDB" id="A0A5B7K626"/>